<reference evidence="3" key="1">
    <citation type="journal article" date="2019" name="Int. J. Syst. Evol. Microbiol.">
        <title>The Global Catalogue of Microorganisms (GCM) 10K type strain sequencing project: providing services to taxonomists for standard genome sequencing and annotation.</title>
        <authorList>
            <consortium name="The Broad Institute Genomics Platform"/>
            <consortium name="The Broad Institute Genome Sequencing Center for Infectious Disease"/>
            <person name="Wu L."/>
            <person name="Ma J."/>
        </authorList>
    </citation>
    <scope>NUCLEOTIDE SEQUENCE [LARGE SCALE GENOMIC DNA]</scope>
    <source>
        <strain evidence="3">CECT 8570</strain>
    </source>
</reference>
<dbReference type="PANTHER" id="PTHR30390:SF6">
    <property type="entry name" value="DNAA INITIATOR-ASSOCIATING PROTEIN DIAA"/>
    <property type="match status" value="1"/>
</dbReference>
<dbReference type="InterPro" id="IPR050099">
    <property type="entry name" value="SIS_GmhA/DiaA_subfam"/>
</dbReference>
<evidence type="ECO:0000313" key="3">
    <source>
        <dbReference type="Proteomes" id="UP001595840"/>
    </source>
</evidence>
<feature type="domain" description="SIS" evidence="1">
    <location>
        <begin position="34"/>
        <end position="195"/>
    </location>
</feature>
<dbReference type="SUPFAM" id="SSF53697">
    <property type="entry name" value="SIS domain"/>
    <property type="match status" value="1"/>
</dbReference>
<evidence type="ECO:0000259" key="1">
    <source>
        <dbReference type="PROSITE" id="PS51464"/>
    </source>
</evidence>
<keyword evidence="3" id="KW-1185">Reference proteome</keyword>
<dbReference type="CDD" id="cd05006">
    <property type="entry name" value="SIS_GmhA"/>
    <property type="match status" value="1"/>
</dbReference>
<protein>
    <submittedName>
        <fullName evidence="2">SIS domain-containing protein</fullName>
    </submittedName>
</protein>
<dbReference type="InterPro" id="IPR046348">
    <property type="entry name" value="SIS_dom_sf"/>
</dbReference>
<accession>A0ABV8V6V8</accession>
<gene>
    <name evidence="2" type="ORF">ACFOX3_14910</name>
</gene>
<dbReference type="InterPro" id="IPR001347">
    <property type="entry name" value="SIS_dom"/>
</dbReference>
<comment type="caution">
    <text evidence="2">The sequence shown here is derived from an EMBL/GenBank/DDBJ whole genome shotgun (WGS) entry which is preliminary data.</text>
</comment>
<dbReference type="PROSITE" id="PS51464">
    <property type="entry name" value="SIS"/>
    <property type="match status" value="1"/>
</dbReference>
<organism evidence="2 3">
    <name type="scientific">Simiduia curdlanivorans</name>
    <dbReference type="NCBI Taxonomy" id="1492769"/>
    <lineage>
        <taxon>Bacteria</taxon>
        <taxon>Pseudomonadati</taxon>
        <taxon>Pseudomonadota</taxon>
        <taxon>Gammaproteobacteria</taxon>
        <taxon>Cellvibrionales</taxon>
        <taxon>Cellvibrionaceae</taxon>
        <taxon>Simiduia</taxon>
    </lineage>
</organism>
<proteinExistence type="predicted"/>
<name>A0ABV8V6V8_9GAMM</name>
<evidence type="ECO:0000313" key="2">
    <source>
        <dbReference type="EMBL" id="MFC4363604.1"/>
    </source>
</evidence>
<dbReference type="Pfam" id="PF13580">
    <property type="entry name" value="SIS_2"/>
    <property type="match status" value="1"/>
</dbReference>
<dbReference type="Gene3D" id="3.40.50.10490">
    <property type="entry name" value="Glucose-6-phosphate isomerase like protein, domain 1"/>
    <property type="match status" value="1"/>
</dbReference>
<sequence length="195" mass="20994">MEQRVIQLFHESIEATMNAGEQFAPLIADASQLIVNALLQERKLLVCGNGIGTSNAQLLTASLVNRFEQERPSLPAISIGVDATVNSAIANEHNYNEIYAKQIRALGNAGDILVVFASSGNSSILVQAISAARDKNMQIIVLSGQNSADIAAVLDAHDIELRVPSESIARVHEVHLLSIFCLCDLIDRQLFGGYA</sequence>
<dbReference type="RefSeq" id="WP_380736268.1">
    <property type="nucleotide sequence ID" value="NZ_JAUFQG010000004.1"/>
</dbReference>
<dbReference type="EMBL" id="JBHSCX010000020">
    <property type="protein sequence ID" value="MFC4363604.1"/>
    <property type="molecule type" value="Genomic_DNA"/>
</dbReference>
<dbReference type="InterPro" id="IPR035461">
    <property type="entry name" value="GmhA/DiaA"/>
</dbReference>
<dbReference type="Proteomes" id="UP001595840">
    <property type="component" value="Unassembled WGS sequence"/>
</dbReference>
<dbReference type="PANTHER" id="PTHR30390">
    <property type="entry name" value="SEDOHEPTULOSE 7-PHOSPHATE ISOMERASE / DNAA INITIATOR-ASSOCIATING FACTOR FOR REPLICATION INITIATION"/>
    <property type="match status" value="1"/>
</dbReference>